<dbReference type="Pfam" id="PF11939">
    <property type="entry name" value="NiFe-hyd_HybE"/>
    <property type="match status" value="1"/>
</dbReference>
<dbReference type="Gene3D" id="3.30.1460.40">
    <property type="entry name" value="[NiFe]-hydrogenase assembly chaperone, HybE"/>
    <property type="match status" value="1"/>
</dbReference>
<gene>
    <name evidence="2" type="primary">hybE</name>
    <name evidence="2" type="ORF">NP590_18835</name>
</gene>
<dbReference type="EMBL" id="JANIBJ010000050">
    <property type="protein sequence ID" value="MCQ8106171.1"/>
    <property type="molecule type" value="Genomic_DNA"/>
</dbReference>
<keyword evidence="3" id="KW-1185">Reference proteome</keyword>
<comment type="caution">
    <text evidence="2">The sequence shown here is derived from an EMBL/GenBank/DDBJ whole genome shotgun (WGS) entry which is preliminary data.</text>
</comment>
<dbReference type="InterPro" id="IPR038530">
    <property type="entry name" value="NiFe-hyd_HybE_sf"/>
</dbReference>
<reference evidence="2 3" key="1">
    <citation type="submission" date="2022-07" db="EMBL/GenBank/DDBJ databases">
        <title>Methylomonas rivi sp. nov., Methylomonas rosea sp. nov., Methylomonas aureus sp. nov. and Methylomonas subterranea sp. nov., four novel methanotrophs isolated from a freshwater creek and the deep terrestrial subsurface.</title>
        <authorList>
            <person name="Abin C."/>
            <person name="Sankaranarayanan K."/>
            <person name="Garner C."/>
            <person name="Sindelar R."/>
            <person name="Kotary K."/>
            <person name="Garner R."/>
            <person name="Barclay S."/>
            <person name="Lawson P."/>
            <person name="Krumholz L."/>
        </authorList>
    </citation>
    <scope>NUCLEOTIDE SEQUENCE [LARGE SCALE GENOMIC DNA]</scope>
    <source>
        <strain evidence="2 3">SURF-2</strain>
    </source>
</reference>
<name>A0ABT1TLS2_9GAMM</name>
<proteinExistence type="inferred from homology"/>
<evidence type="ECO:0000256" key="1">
    <source>
        <dbReference type="ARBA" id="ARBA00006532"/>
    </source>
</evidence>
<dbReference type="Proteomes" id="UP001524499">
    <property type="component" value="Unassembled WGS sequence"/>
</dbReference>
<evidence type="ECO:0000313" key="2">
    <source>
        <dbReference type="EMBL" id="MCQ8106171.1"/>
    </source>
</evidence>
<organism evidence="2 3">
    <name type="scientific">Methylomonas subterranea</name>
    <dbReference type="NCBI Taxonomy" id="2952225"/>
    <lineage>
        <taxon>Bacteria</taxon>
        <taxon>Pseudomonadati</taxon>
        <taxon>Pseudomonadota</taxon>
        <taxon>Gammaproteobacteria</taxon>
        <taxon>Methylococcales</taxon>
        <taxon>Methylococcaceae</taxon>
        <taxon>Methylomonas</taxon>
    </lineage>
</organism>
<dbReference type="RefSeq" id="WP_256604236.1">
    <property type="nucleotide sequence ID" value="NZ_JANIBJ010000050.1"/>
</dbReference>
<sequence length="153" mass="16881">MQWLDGAQIEQALEQTFKRILTTRMLGMPLLNPALSVRALGFGRVNQDWLGVLITPWCMNLLLLPTTDSAWTTQAPGGKFEQAFPYGSFEFTVAREAQLGTYAQCSLFSPMLHFADQAAAFTAGQSVLQALLSQPAPRAVSRRDMLRGQFGGR</sequence>
<dbReference type="NCBIfam" id="TIGR03993">
    <property type="entry name" value="hydrog_HybE"/>
    <property type="match status" value="1"/>
</dbReference>
<evidence type="ECO:0000313" key="3">
    <source>
        <dbReference type="Proteomes" id="UP001524499"/>
    </source>
</evidence>
<protein>
    <submittedName>
        <fullName evidence="2">[NiFe]-hydrogenase assembly chaperone HybE</fullName>
    </submittedName>
</protein>
<accession>A0ABT1TLS2</accession>
<dbReference type="InterPro" id="IPR023994">
    <property type="entry name" value="NiFe-hyd_HybE"/>
</dbReference>
<comment type="similarity">
    <text evidence="1">Belongs to the HupJ family.</text>
</comment>